<organism evidence="20">
    <name type="scientific">Bacteroides intestinalis</name>
    <dbReference type="NCBI Taxonomy" id="329854"/>
    <lineage>
        <taxon>Bacteria</taxon>
        <taxon>Pseudomonadati</taxon>
        <taxon>Bacteroidota</taxon>
        <taxon>Bacteroidia</taxon>
        <taxon>Bacteroidales</taxon>
        <taxon>Bacteroidaceae</taxon>
        <taxon>Bacteroides</taxon>
    </lineage>
</organism>
<dbReference type="GO" id="GO:0005886">
    <property type="term" value="C:plasma membrane"/>
    <property type="evidence" value="ECO:0007669"/>
    <property type="project" value="UniProtKB-SubCell"/>
</dbReference>
<evidence type="ECO:0000259" key="19">
    <source>
        <dbReference type="Pfam" id="PF13807"/>
    </source>
</evidence>
<dbReference type="InterPro" id="IPR027417">
    <property type="entry name" value="P-loop_NTPase"/>
</dbReference>
<keyword evidence="8 16" id="KW-0812">Transmembrane</keyword>
<keyword evidence="7" id="KW-0808">Transferase</keyword>
<dbReference type="InterPro" id="IPR005702">
    <property type="entry name" value="Wzc-like_C"/>
</dbReference>
<evidence type="ECO:0000256" key="9">
    <source>
        <dbReference type="ARBA" id="ARBA00022741"/>
    </source>
</evidence>
<evidence type="ECO:0000313" key="20">
    <source>
        <dbReference type="EMBL" id="KXT54734.1"/>
    </source>
</evidence>
<dbReference type="Pfam" id="PF13807">
    <property type="entry name" value="GNVR"/>
    <property type="match status" value="1"/>
</dbReference>
<keyword evidence="10" id="KW-0418">Kinase</keyword>
<evidence type="ECO:0000313" key="21">
    <source>
        <dbReference type="Proteomes" id="UP000070319"/>
    </source>
</evidence>
<dbReference type="NCBIfam" id="TIGR01007">
    <property type="entry name" value="eps_fam"/>
    <property type="match status" value="1"/>
</dbReference>
<dbReference type="Pfam" id="PF02706">
    <property type="entry name" value="Wzz"/>
    <property type="match status" value="1"/>
</dbReference>
<protein>
    <recommendedName>
        <fullName evidence="4">non-specific protein-tyrosine kinase</fullName>
        <ecNumber evidence="4">2.7.10.2</ecNumber>
    </recommendedName>
</protein>
<dbReference type="InterPro" id="IPR025669">
    <property type="entry name" value="AAA_dom"/>
</dbReference>
<evidence type="ECO:0000256" key="8">
    <source>
        <dbReference type="ARBA" id="ARBA00022692"/>
    </source>
</evidence>
<gene>
    <name evidence="20" type="ORF">HMPREF2531_00656</name>
</gene>
<evidence type="ECO:0000256" key="3">
    <source>
        <dbReference type="ARBA" id="ARBA00008883"/>
    </source>
</evidence>
<dbReference type="SUPFAM" id="SSF52540">
    <property type="entry name" value="P-loop containing nucleoside triphosphate hydrolases"/>
    <property type="match status" value="1"/>
</dbReference>
<comment type="caution">
    <text evidence="20">The sequence shown here is derived from an EMBL/GenBank/DDBJ whole genome shotgun (WGS) entry which is preliminary data.</text>
</comment>
<evidence type="ECO:0000256" key="15">
    <source>
        <dbReference type="ARBA" id="ARBA00051245"/>
    </source>
</evidence>
<dbReference type="Gene3D" id="3.40.50.300">
    <property type="entry name" value="P-loop containing nucleotide triphosphate hydrolases"/>
    <property type="match status" value="1"/>
</dbReference>
<keyword evidence="11" id="KW-0067">ATP-binding</keyword>
<evidence type="ECO:0000256" key="13">
    <source>
        <dbReference type="ARBA" id="ARBA00023136"/>
    </source>
</evidence>
<dbReference type="PANTHER" id="PTHR32309">
    <property type="entry name" value="TYROSINE-PROTEIN KINASE"/>
    <property type="match status" value="1"/>
</dbReference>
<feature type="domain" description="AAA" evidence="18">
    <location>
        <begin position="601"/>
        <end position="733"/>
    </location>
</feature>
<dbReference type="InterPro" id="IPR032807">
    <property type="entry name" value="GNVR"/>
</dbReference>
<dbReference type="GO" id="GO:0005524">
    <property type="term" value="F:ATP binding"/>
    <property type="evidence" value="ECO:0007669"/>
    <property type="project" value="UniProtKB-KW"/>
</dbReference>
<keyword evidence="6" id="KW-0997">Cell inner membrane</keyword>
<evidence type="ECO:0000256" key="16">
    <source>
        <dbReference type="SAM" id="Phobius"/>
    </source>
</evidence>
<evidence type="ECO:0000256" key="11">
    <source>
        <dbReference type="ARBA" id="ARBA00022840"/>
    </source>
</evidence>
<dbReference type="CDD" id="cd05387">
    <property type="entry name" value="BY-kinase"/>
    <property type="match status" value="1"/>
</dbReference>
<proteinExistence type="inferred from homology"/>
<comment type="similarity">
    <text evidence="2">Belongs to the CpsD/CapB family.</text>
</comment>
<sequence length="822" mass="92322">MLRDDQNLDSDQSKSDESINLYAIFFKYFVYWPWFVASVLICLVGCYIYLRYQAPVYNVSSAVLIKENDKRSGSSANNPLGTMQDLGMFSMTNNFDNEIEILRSRTLIKKVVNDLGLYISLSEERTLGYNIPLYKSSPVNVYMTPEEAEKLEASVKLKIQYTKDGKLTVKAEYKLNEEEQTLEHSFDKLPAVLSTPVGILGFTVNDAILNDTIRPIEENIYLVGYIASPTIVAENYSENLNVEPASKTTTIALMSLQSTIKQRGIDFINRLIAFYNQDTNDEKNEVAQKSAEFIEERIGIINRELGTTESELADFKQRSGLTDLMSDAQLALRENSKYEQQRTENATQISLVTYLRDYINNPKNIDEVIPANVGLQDVNLASIIEQYNAMLIERKRLLRTSSENNPAVVNINTGIEAMRHNVQTTVNSVLKGLQITRDDIERQARKFEGRISNAPLQEKEFMTISRQQEIKATLYVMLLQKREENAITLAATANNGRIIEEPLSGKYPVSPRKKVFMFAALILGLGIPVGIIYLNDLLKYKIENREDVEKITNVAVLGEIPLGAKPEEGAIVVRENRNDIMEETFRALRTNMLFMLGSDEKVILVSSSQPGEGKSFIAGNIAVSLAYMGKKVVIAGLDIRKPGLNKVFNLSRRAEGITNYLSDPKHANLFDMIQHSDISPNLDILPGGPIPPNPTELVASDALDKAIEHLKEHYDYVILDTAPIGLVTDTAIIGRVADLCVYVCRADVTPKAAFGYINTLRDEKKFSKLATVINSIDMSKRKNSYGYGYGKKYGYGYGKKYGYGYGYGYGYETNGKKKEEKK</sequence>
<evidence type="ECO:0000256" key="5">
    <source>
        <dbReference type="ARBA" id="ARBA00022475"/>
    </source>
</evidence>
<feature type="transmembrane region" description="Helical" evidence="16">
    <location>
        <begin position="515"/>
        <end position="534"/>
    </location>
</feature>
<evidence type="ECO:0000256" key="6">
    <source>
        <dbReference type="ARBA" id="ARBA00022519"/>
    </source>
</evidence>
<evidence type="ECO:0000259" key="17">
    <source>
        <dbReference type="Pfam" id="PF02706"/>
    </source>
</evidence>
<dbReference type="EC" id="2.7.10.2" evidence="4"/>
<dbReference type="InterPro" id="IPR050445">
    <property type="entry name" value="Bact_polysacc_biosynth/exp"/>
</dbReference>
<feature type="domain" description="Tyrosine-protein kinase G-rich" evidence="19">
    <location>
        <begin position="458"/>
        <end position="534"/>
    </location>
</feature>
<dbReference type="EMBL" id="LTDF01000043">
    <property type="protein sequence ID" value="KXT54734.1"/>
    <property type="molecule type" value="Genomic_DNA"/>
</dbReference>
<feature type="domain" description="Polysaccharide chain length determinant N-terminal" evidence="17">
    <location>
        <begin position="18"/>
        <end position="115"/>
    </location>
</feature>
<dbReference type="InterPro" id="IPR003856">
    <property type="entry name" value="LPS_length_determ_N"/>
</dbReference>
<evidence type="ECO:0000256" key="4">
    <source>
        <dbReference type="ARBA" id="ARBA00011903"/>
    </source>
</evidence>
<reference evidence="20 21" key="1">
    <citation type="submission" date="2016-02" db="EMBL/GenBank/DDBJ databases">
        <authorList>
            <person name="Wen L."/>
            <person name="He K."/>
            <person name="Yang H."/>
        </authorList>
    </citation>
    <scope>NUCLEOTIDE SEQUENCE [LARGE SCALE GENOMIC DNA]</scope>
    <source>
        <strain evidence="20 21">KLE1704</strain>
    </source>
</reference>
<feature type="transmembrane region" description="Helical" evidence="16">
    <location>
        <begin position="31"/>
        <end position="50"/>
    </location>
</feature>
<evidence type="ECO:0000256" key="7">
    <source>
        <dbReference type="ARBA" id="ARBA00022679"/>
    </source>
</evidence>
<dbReference type="GO" id="GO:0042802">
    <property type="term" value="F:identical protein binding"/>
    <property type="evidence" value="ECO:0007669"/>
    <property type="project" value="UniProtKB-ARBA"/>
</dbReference>
<dbReference type="RefSeq" id="WP_061434034.1">
    <property type="nucleotide sequence ID" value="NZ_KQ968678.1"/>
</dbReference>
<dbReference type="FunFam" id="3.40.50.300:FF:000527">
    <property type="entry name" value="Tyrosine-protein kinase etk"/>
    <property type="match status" value="1"/>
</dbReference>
<evidence type="ECO:0000259" key="18">
    <source>
        <dbReference type="Pfam" id="PF13614"/>
    </source>
</evidence>
<dbReference type="PANTHER" id="PTHR32309:SF13">
    <property type="entry name" value="FERRIC ENTEROBACTIN TRANSPORT PROTEIN FEPE"/>
    <property type="match status" value="1"/>
</dbReference>
<dbReference type="GO" id="GO:0004715">
    <property type="term" value="F:non-membrane spanning protein tyrosine kinase activity"/>
    <property type="evidence" value="ECO:0007669"/>
    <property type="project" value="UniProtKB-EC"/>
</dbReference>
<dbReference type="AlphaFoldDB" id="A0A139LTI1"/>
<evidence type="ECO:0000256" key="10">
    <source>
        <dbReference type="ARBA" id="ARBA00022777"/>
    </source>
</evidence>
<keyword evidence="12 16" id="KW-1133">Transmembrane helix</keyword>
<evidence type="ECO:0000256" key="2">
    <source>
        <dbReference type="ARBA" id="ARBA00007316"/>
    </source>
</evidence>
<dbReference type="PATRIC" id="fig|329854.7.peg.658"/>
<keyword evidence="5" id="KW-1003">Cell membrane</keyword>
<evidence type="ECO:0000256" key="12">
    <source>
        <dbReference type="ARBA" id="ARBA00022989"/>
    </source>
</evidence>
<keyword evidence="9" id="KW-0547">Nucleotide-binding</keyword>
<keyword evidence="14" id="KW-0829">Tyrosine-protein kinase</keyword>
<dbReference type="Pfam" id="PF13614">
    <property type="entry name" value="AAA_31"/>
    <property type="match status" value="1"/>
</dbReference>
<comment type="subcellular location">
    <subcellularLocation>
        <location evidence="1">Cell inner membrane</location>
        <topology evidence="1">Multi-pass membrane protein</topology>
    </subcellularLocation>
</comment>
<comment type="similarity">
    <text evidence="3">Belongs to the etk/wzc family.</text>
</comment>
<dbReference type="Proteomes" id="UP000070319">
    <property type="component" value="Unassembled WGS sequence"/>
</dbReference>
<evidence type="ECO:0000256" key="14">
    <source>
        <dbReference type="ARBA" id="ARBA00023137"/>
    </source>
</evidence>
<name>A0A139LTI1_9BACE</name>
<comment type="catalytic activity">
    <reaction evidence="15">
        <text>L-tyrosyl-[protein] + ATP = O-phospho-L-tyrosyl-[protein] + ADP + H(+)</text>
        <dbReference type="Rhea" id="RHEA:10596"/>
        <dbReference type="Rhea" id="RHEA-COMP:10136"/>
        <dbReference type="Rhea" id="RHEA-COMP:20101"/>
        <dbReference type="ChEBI" id="CHEBI:15378"/>
        <dbReference type="ChEBI" id="CHEBI:30616"/>
        <dbReference type="ChEBI" id="CHEBI:46858"/>
        <dbReference type="ChEBI" id="CHEBI:61978"/>
        <dbReference type="ChEBI" id="CHEBI:456216"/>
        <dbReference type="EC" id="2.7.10.2"/>
    </reaction>
</comment>
<evidence type="ECO:0000256" key="1">
    <source>
        <dbReference type="ARBA" id="ARBA00004429"/>
    </source>
</evidence>
<accession>A0A139LTI1</accession>
<keyword evidence="13 16" id="KW-0472">Membrane</keyword>